<keyword evidence="3" id="KW-1185">Reference proteome</keyword>
<evidence type="ECO:0000256" key="1">
    <source>
        <dbReference type="SAM" id="MobiDB-lite"/>
    </source>
</evidence>
<dbReference type="AlphaFoldDB" id="A0A4C1ZRC6"/>
<reference evidence="2 3" key="1">
    <citation type="journal article" date="2019" name="Commun. Biol.">
        <title>The bagworm genome reveals a unique fibroin gene that provides high tensile strength.</title>
        <authorList>
            <person name="Kono N."/>
            <person name="Nakamura H."/>
            <person name="Ohtoshi R."/>
            <person name="Tomita M."/>
            <person name="Numata K."/>
            <person name="Arakawa K."/>
        </authorList>
    </citation>
    <scope>NUCLEOTIDE SEQUENCE [LARGE SCALE GENOMIC DNA]</scope>
</reference>
<proteinExistence type="predicted"/>
<gene>
    <name evidence="2" type="ORF">EVAR_62887_1</name>
</gene>
<organism evidence="2 3">
    <name type="scientific">Eumeta variegata</name>
    <name type="common">Bagworm moth</name>
    <name type="synonym">Eumeta japonica</name>
    <dbReference type="NCBI Taxonomy" id="151549"/>
    <lineage>
        <taxon>Eukaryota</taxon>
        <taxon>Metazoa</taxon>
        <taxon>Ecdysozoa</taxon>
        <taxon>Arthropoda</taxon>
        <taxon>Hexapoda</taxon>
        <taxon>Insecta</taxon>
        <taxon>Pterygota</taxon>
        <taxon>Neoptera</taxon>
        <taxon>Endopterygota</taxon>
        <taxon>Lepidoptera</taxon>
        <taxon>Glossata</taxon>
        <taxon>Ditrysia</taxon>
        <taxon>Tineoidea</taxon>
        <taxon>Psychidae</taxon>
        <taxon>Oiketicinae</taxon>
        <taxon>Eumeta</taxon>
    </lineage>
</organism>
<evidence type="ECO:0000313" key="3">
    <source>
        <dbReference type="Proteomes" id="UP000299102"/>
    </source>
</evidence>
<accession>A0A4C1ZRC6</accession>
<protein>
    <submittedName>
        <fullName evidence="2">Uncharacterized protein</fullName>
    </submittedName>
</protein>
<feature type="region of interest" description="Disordered" evidence="1">
    <location>
        <begin position="84"/>
        <end position="112"/>
    </location>
</feature>
<sequence length="112" mass="12283">MNRVTMGSLTAPPALVGRERTVALDRLADDQRPPAQAFNDCLLFAETNNTRRGPAGELSGARRAGMRKQWRARIWLTRCVVFGSADSQSPGPVGLRDAAGRQAAQKKHNREK</sequence>
<dbReference type="Proteomes" id="UP000299102">
    <property type="component" value="Unassembled WGS sequence"/>
</dbReference>
<dbReference type="EMBL" id="BGZK01002172">
    <property type="protein sequence ID" value="GBP91461.1"/>
    <property type="molecule type" value="Genomic_DNA"/>
</dbReference>
<evidence type="ECO:0000313" key="2">
    <source>
        <dbReference type="EMBL" id="GBP91461.1"/>
    </source>
</evidence>
<name>A0A4C1ZRC6_EUMVA</name>
<comment type="caution">
    <text evidence="2">The sequence shown here is derived from an EMBL/GenBank/DDBJ whole genome shotgun (WGS) entry which is preliminary data.</text>
</comment>